<proteinExistence type="predicted"/>
<organism evidence="2 3">
    <name type="scientific">Nitrososphaera viennensis EN76</name>
    <dbReference type="NCBI Taxonomy" id="926571"/>
    <lineage>
        <taxon>Archaea</taxon>
        <taxon>Nitrososphaerota</taxon>
        <taxon>Nitrososphaeria</taxon>
        <taxon>Nitrososphaerales</taxon>
        <taxon>Nitrososphaeraceae</taxon>
        <taxon>Nitrososphaera</taxon>
    </lineage>
</organism>
<evidence type="ECO:0000313" key="3">
    <source>
        <dbReference type="Proteomes" id="UP000027093"/>
    </source>
</evidence>
<feature type="transmembrane region" description="Helical" evidence="1">
    <location>
        <begin position="20"/>
        <end position="39"/>
    </location>
</feature>
<dbReference type="InterPro" id="IPR023349">
    <property type="entry name" value="NH3_CH4_mOase_C_sf"/>
</dbReference>
<keyword evidence="2" id="KW-0560">Oxidoreductase</keyword>
<dbReference type="HOGENOM" id="CLU_1444620_0_0_2"/>
<dbReference type="GO" id="GO:0004497">
    <property type="term" value="F:monooxygenase activity"/>
    <property type="evidence" value="ECO:0007669"/>
    <property type="project" value="UniProtKB-KW"/>
</dbReference>
<feature type="transmembrane region" description="Helical" evidence="1">
    <location>
        <begin position="59"/>
        <end position="78"/>
    </location>
</feature>
<dbReference type="KEGG" id="nvn:NVIE_024080"/>
<evidence type="ECO:0000313" key="2">
    <source>
        <dbReference type="EMBL" id="AIC16671.1"/>
    </source>
</evidence>
<dbReference type="AlphaFoldDB" id="A0A060HT58"/>
<sequence length="187" mass="21193">MAQIPSLIPKELEIQRLKRIYIMIIVMISVMASAELGYFVDTSLNQTIIRDSAFTPANWWLYSTLIALPLGWGIIAIYDRRVPIMRGPGNALNTGLKMAIIGYTASMFAIGVNELWHFWFVEEIFAVPPHWIFNMGIFLALIGSLAYLVRVYARLVELGSEMPARNPHVAEMYKLALEGKLYSRSIP</sequence>
<dbReference type="OrthoDB" id="373357at2157"/>
<keyword evidence="3" id="KW-1185">Reference proteome</keyword>
<dbReference type="InterPro" id="IPR006980">
    <property type="entry name" value="NH3_CH4_mOase_C"/>
</dbReference>
<dbReference type="STRING" id="926571.NVIE_024080"/>
<dbReference type="RefSeq" id="WP_075055386.1">
    <property type="nucleotide sequence ID" value="NZ_CP007536.1"/>
</dbReference>
<protein>
    <submittedName>
        <fullName evidence="2">Ammonia monooxygenase subunit C</fullName>
    </submittedName>
</protein>
<dbReference type="Proteomes" id="UP000027093">
    <property type="component" value="Chromosome"/>
</dbReference>
<dbReference type="GeneID" id="74947648"/>
<accession>A0A060HT58</accession>
<dbReference type="Pfam" id="PF04896">
    <property type="entry name" value="AmoC"/>
    <property type="match status" value="1"/>
</dbReference>
<gene>
    <name evidence="2" type="primary">amoC5</name>
    <name evidence="2" type="ORF">NVIE_024080</name>
</gene>
<feature type="transmembrane region" description="Helical" evidence="1">
    <location>
        <begin position="99"/>
        <end position="119"/>
    </location>
</feature>
<dbReference type="EMBL" id="CP007536">
    <property type="protein sequence ID" value="AIC16671.1"/>
    <property type="molecule type" value="Genomic_DNA"/>
</dbReference>
<evidence type="ECO:0000256" key="1">
    <source>
        <dbReference type="SAM" id="Phobius"/>
    </source>
</evidence>
<keyword evidence="1" id="KW-0472">Membrane</keyword>
<name>A0A060HT58_9ARCH</name>
<keyword evidence="2" id="KW-0503">Monooxygenase</keyword>
<keyword evidence="1" id="KW-0812">Transmembrane</keyword>
<dbReference type="CDD" id="cd22188">
    <property type="entry name" value="arch-AMO_C-like"/>
    <property type="match status" value="1"/>
</dbReference>
<dbReference type="Gene3D" id="1.20.1050.50">
    <property type="entry name" value="Particulate methane monooxygenase subunit c2. Chain: C"/>
    <property type="match status" value="1"/>
</dbReference>
<feature type="transmembrane region" description="Helical" evidence="1">
    <location>
        <begin position="131"/>
        <end position="153"/>
    </location>
</feature>
<reference evidence="2 3" key="1">
    <citation type="journal article" date="2014" name="Int. J. Syst. Evol. Microbiol.">
        <title>Nitrososphaera viennensis gen. nov., sp. nov., an aerobic and mesophilic, ammonia-oxidizing archaeon from soil and a member of the archaeal phylum Thaumarchaeota.</title>
        <authorList>
            <person name="Stieglmeier M."/>
            <person name="Klingl A."/>
            <person name="Alves R.J."/>
            <person name="Rittmann S.K."/>
            <person name="Melcher M."/>
            <person name="Leisch N."/>
            <person name="Schleper C."/>
        </authorList>
    </citation>
    <scope>NUCLEOTIDE SEQUENCE [LARGE SCALE GENOMIC DNA]</scope>
    <source>
        <strain evidence="2">EN76</strain>
    </source>
</reference>
<keyword evidence="1" id="KW-1133">Transmembrane helix</keyword>